<dbReference type="Proteomes" id="UP000006180">
    <property type="component" value="Chromosome"/>
</dbReference>
<evidence type="ECO:0000313" key="2">
    <source>
        <dbReference type="Proteomes" id="UP000006180"/>
    </source>
</evidence>
<dbReference type="InterPro" id="IPR036663">
    <property type="entry name" value="Fumarylacetoacetase_C_sf"/>
</dbReference>
<dbReference type="STRING" id="1185652.USDA257_c21250"/>
<dbReference type="AlphaFoldDB" id="I3X4A1"/>
<protein>
    <submittedName>
        <fullName evidence="1">Hydratase/decarboxylase family protein</fullName>
        <ecNumber evidence="1">4.2.1.-</ecNumber>
    </submittedName>
</protein>
<dbReference type="eggNOG" id="COG3971">
    <property type="taxonomic scope" value="Bacteria"/>
</dbReference>
<dbReference type="GO" id="GO:0005737">
    <property type="term" value="C:cytoplasm"/>
    <property type="evidence" value="ECO:0007669"/>
    <property type="project" value="TreeGrafter"/>
</dbReference>
<dbReference type="HOGENOM" id="CLU_060136_1_1_5"/>
<proteinExistence type="predicted"/>
<dbReference type="InterPro" id="IPR050772">
    <property type="entry name" value="Hydratase-Decarb/MhpD_sf"/>
</dbReference>
<reference evidence="1 2" key="1">
    <citation type="journal article" date="2012" name="J. Bacteriol.">
        <title>Complete genome sequence of the broad-host-range strain Sinorhizobium fredii USDA257.</title>
        <authorList>
            <person name="Schuldes J."/>
            <person name="Rodriguez Orbegoso M."/>
            <person name="Schmeisser C."/>
            <person name="Krishnan H.B."/>
            <person name="Daniel R."/>
            <person name="Streit W.R."/>
        </authorList>
    </citation>
    <scope>NUCLEOTIDE SEQUENCE [LARGE SCALE GENOMIC DNA]</scope>
    <source>
        <strain evidence="1 2">USDA 257</strain>
    </source>
</reference>
<dbReference type="Gene3D" id="3.90.850.10">
    <property type="entry name" value="Fumarylacetoacetase-like, C-terminal domain"/>
    <property type="match status" value="1"/>
</dbReference>
<dbReference type="EC" id="4.2.1.-" evidence="1"/>
<dbReference type="SUPFAM" id="SSF56529">
    <property type="entry name" value="FAH"/>
    <property type="match status" value="1"/>
</dbReference>
<keyword evidence="1" id="KW-0456">Lyase</keyword>
<evidence type="ECO:0000313" key="1">
    <source>
        <dbReference type="EMBL" id="AFL50707.1"/>
    </source>
</evidence>
<dbReference type="KEGG" id="sfd:USDA257_c21250"/>
<dbReference type="PANTHER" id="PTHR30143:SF0">
    <property type="entry name" value="2-KETO-4-PENTENOATE HYDRATASE"/>
    <property type="match status" value="1"/>
</dbReference>
<organism evidence="1 2">
    <name type="scientific">Sinorhizobium fredii (strain USDA 257)</name>
    <dbReference type="NCBI Taxonomy" id="1185652"/>
    <lineage>
        <taxon>Bacteria</taxon>
        <taxon>Pseudomonadati</taxon>
        <taxon>Pseudomonadota</taxon>
        <taxon>Alphaproteobacteria</taxon>
        <taxon>Hyphomicrobiales</taxon>
        <taxon>Rhizobiaceae</taxon>
        <taxon>Sinorhizobium/Ensifer group</taxon>
        <taxon>Sinorhizobium</taxon>
    </lineage>
</organism>
<gene>
    <name evidence="1" type="ORF">USDA257_c21250</name>
</gene>
<accession>I3X4A1</accession>
<dbReference type="PATRIC" id="fig|1185652.3.peg.2192"/>
<dbReference type="PANTHER" id="PTHR30143">
    <property type="entry name" value="ACID HYDRATASE"/>
    <property type="match status" value="1"/>
</dbReference>
<dbReference type="EMBL" id="CP003563">
    <property type="protein sequence ID" value="AFL50707.1"/>
    <property type="molecule type" value="Genomic_DNA"/>
</dbReference>
<sequence length="256" mass="26807">MITMIDAASTFDPAELAQRFATAKDRIAAAQLPGPETIAEAIAVQALLVTPEEAPASGYKVARSPEGVGVAGRLSPVAIAGPDGQPVTFRWRKGLRVEAEIGFRLASDLPPRQTGYSRGEVIAAIGAVHLGVEVLDSRIEEGGKAPYLLFLADRLGNAGYALGPELPRNLLDGAEARSLEVSLDGAPLFAGEAHHPAGDVLAWLVGWANETQRAEDTLATGEIVTTGSLCGALDVAAPGRLEVRLDGSWTLPVRFE</sequence>
<dbReference type="GO" id="GO:0008684">
    <property type="term" value="F:2-oxopent-4-enoate hydratase activity"/>
    <property type="evidence" value="ECO:0007669"/>
    <property type="project" value="TreeGrafter"/>
</dbReference>
<name>I3X4A1_SINF2</name>